<sequence length="234" mass="25604">MEKRIGLIGAMEEEIALFLEEMEREQTEEHVGIRYHSGRLAGQSVVVCRSGVGKVNASVCTQVLIDRYGVESVIFTGVAGALDPKLDIGDIVVSTSCQQHDMDVTPLGLSKGEIPFQKVSEFQADPELIRLAEKAASMWTEGRVIRGKVLSGDQFIARVDTVRELREQMGGACVEMEGAAVAHVCHLNDIPFVVIRSMSDRADHSADVNFQEFAVIAARRSNGIVKNMIGQHHS</sequence>
<dbReference type="Proteomes" id="UP001185012">
    <property type="component" value="Unassembled WGS sequence"/>
</dbReference>
<keyword evidence="8" id="KW-1185">Reference proteome</keyword>
<evidence type="ECO:0000256" key="5">
    <source>
        <dbReference type="ARBA" id="ARBA00023167"/>
    </source>
</evidence>
<dbReference type="CDD" id="cd09008">
    <property type="entry name" value="MTAN"/>
    <property type="match status" value="1"/>
</dbReference>
<comment type="caution">
    <text evidence="7">The sequence shown here is derived from an EMBL/GenBank/DDBJ whole genome shotgun (WGS) entry which is preliminary data.</text>
</comment>
<dbReference type="Gene3D" id="3.40.50.1580">
    <property type="entry name" value="Nucleoside phosphorylase domain"/>
    <property type="match status" value="1"/>
</dbReference>
<evidence type="ECO:0000256" key="2">
    <source>
        <dbReference type="ARBA" id="ARBA00011974"/>
    </source>
</evidence>
<dbReference type="PANTHER" id="PTHR46832:SF1">
    <property type="entry name" value="5'-METHYLTHIOADENOSINE_S-ADENOSYLHOMOCYSTEINE NUCLEOSIDASE"/>
    <property type="match status" value="1"/>
</dbReference>
<feature type="domain" description="Nucleoside phosphorylase" evidence="6">
    <location>
        <begin position="4"/>
        <end position="229"/>
    </location>
</feature>
<evidence type="ECO:0000313" key="8">
    <source>
        <dbReference type="Proteomes" id="UP001185012"/>
    </source>
</evidence>
<evidence type="ECO:0000256" key="1">
    <source>
        <dbReference type="ARBA" id="ARBA00004945"/>
    </source>
</evidence>
<dbReference type="EMBL" id="JAVDQG010000009">
    <property type="protein sequence ID" value="MDR6227441.1"/>
    <property type="molecule type" value="Genomic_DNA"/>
</dbReference>
<dbReference type="RefSeq" id="WP_309868474.1">
    <property type="nucleotide sequence ID" value="NZ_JAVDQG010000009.1"/>
</dbReference>
<keyword evidence="5" id="KW-0486">Methionine biosynthesis</keyword>
<keyword evidence="7" id="KW-0326">Glycosidase</keyword>
<comment type="pathway">
    <text evidence="1">Amino-acid biosynthesis; L-methionine biosynthesis via salvage pathway; S-methyl-5-thio-alpha-D-ribose 1-phosphate from S-methyl-5'-thioadenosine (hydrolase route): step 1/2.</text>
</comment>
<evidence type="ECO:0000256" key="3">
    <source>
        <dbReference type="ARBA" id="ARBA00022605"/>
    </source>
</evidence>
<dbReference type="PANTHER" id="PTHR46832">
    <property type="entry name" value="5'-METHYLTHIOADENOSINE/S-ADENOSYLHOMOCYSTEINE NUCLEOSIDASE"/>
    <property type="match status" value="1"/>
</dbReference>
<dbReference type="GO" id="GO:0008782">
    <property type="term" value="F:adenosylhomocysteine nucleosidase activity"/>
    <property type="evidence" value="ECO:0007669"/>
    <property type="project" value="UniProtKB-EC"/>
</dbReference>
<accession>A0ABU1IRM5</accession>
<reference evidence="7 8" key="1">
    <citation type="submission" date="2023-07" db="EMBL/GenBank/DDBJ databases">
        <title>Genomic Encyclopedia of Type Strains, Phase IV (KMG-IV): sequencing the most valuable type-strain genomes for metagenomic binning, comparative biology and taxonomic classification.</title>
        <authorList>
            <person name="Goeker M."/>
        </authorList>
    </citation>
    <scope>NUCLEOTIDE SEQUENCE [LARGE SCALE GENOMIC DNA]</scope>
    <source>
        <strain evidence="7 8">DSM 45903</strain>
    </source>
</reference>
<dbReference type="SUPFAM" id="SSF53167">
    <property type="entry name" value="Purine and uridine phosphorylases"/>
    <property type="match status" value="1"/>
</dbReference>
<evidence type="ECO:0000313" key="7">
    <source>
        <dbReference type="EMBL" id="MDR6227441.1"/>
    </source>
</evidence>
<name>A0ABU1IRM5_9BACL</name>
<dbReference type="EC" id="3.2.2.9" evidence="2"/>
<dbReference type="InterPro" id="IPR035994">
    <property type="entry name" value="Nucleoside_phosphorylase_sf"/>
</dbReference>
<evidence type="ECO:0000256" key="4">
    <source>
        <dbReference type="ARBA" id="ARBA00022801"/>
    </source>
</evidence>
<dbReference type="NCBIfam" id="NF004079">
    <property type="entry name" value="PRK05584.1"/>
    <property type="match status" value="1"/>
</dbReference>
<organism evidence="7 8">
    <name type="scientific">Desmospora profundinema</name>
    <dbReference type="NCBI Taxonomy" id="1571184"/>
    <lineage>
        <taxon>Bacteria</taxon>
        <taxon>Bacillati</taxon>
        <taxon>Bacillota</taxon>
        <taxon>Bacilli</taxon>
        <taxon>Bacillales</taxon>
        <taxon>Thermoactinomycetaceae</taxon>
        <taxon>Desmospora</taxon>
    </lineage>
</organism>
<dbReference type="Pfam" id="PF01048">
    <property type="entry name" value="PNP_UDP_1"/>
    <property type="match status" value="1"/>
</dbReference>
<dbReference type="InterPro" id="IPR000845">
    <property type="entry name" value="Nucleoside_phosphorylase_d"/>
</dbReference>
<proteinExistence type="predicted"/>
<protein>
    <recommendedName>
        <fullName evidence="2">adenosylhomocysteine nucleosidase</fullName>
        <ecNumber evidence="2">3.2.2.9</ecNumber>
    </recommendedName>
</protein>
<dbReference type="InterPro" id="IPR010049">
    <property type="entry name" value="MTA_SAH_Nsdase"/>
</dbReference>
<evidence type="ECO:0000259" key="6">
    <source>
        <dbReference type="Pfam" id="PF01048"/>
    </source>
</evidence>
<dbReference type="NCBIfam" id="TIGR01704">
    <property type="entry name" value="MTA_SAH-Nsdase"/>
    <property type="match status" value="1"/>
</dbReference>
<gene>
    <name evidence="7" type="ORF">JOE21_003456</name>
</gene>
<keyword evidence="4 7" id="KW-0378">Hydrolase</keyword>
<keyword evidence="3" id="KW-0028">Amino-acid biosynthesis</keyword>